<evidence type="ECO:0000256" key="1">
    <source>
        <dbReference type="ARBA" id="ARBA00010597"/>
    </source>
</evidence>
<dbReference type="EMBL" id="CAJJDM010000078">
    <property type="protein sequence ID" value="CAD8085768.1"/>
    <property type="molecule type" value="Genomic_DNA"/>
</dbReference>
<name>A0A8S1MZE7_PARPR</name>
<evidence type="ECO:0000313" key="4">
    <source>
        <dbReference type="Proteomes" id="UP000688137"/>
    </source>
</evidence>
<accession>A0A8S1MZE7</accession>
<dbReference type="AlphaFoldDB" id="A0A8S1MZE7"/>
<protein>
    <recommendedName>
        <fullName evidence="2">Protein DPCD</fullName>
    </recommendedName>
</protein>
<evidence type="ECO:0000313" key="3">
    <source>
        <dbReference type="EMBL" id="CAD8085768.1"/>
    </source>
</evidence>
<sequence>MQSQNNQYLQFVGKPHITAVIAGGRRRVNYTFEDKSELVEEYDINNHELITRKWKKVSNIKESQWIYEVGEAPIDQQSELKLSNTNPIFVRKDTPQHFQYRVRNLSYPEDVYKLEVDENTQEIVIRTSNKKYYKRFAIPDMRRANLKLEQGKVTHVYKNNTLIVSYPKPDQILEREYQIRQEFDKLNKKKPKEGDLECVQQ</sequence>
<comment type="similarity">
    <text evidence="1">Belongs to the DPCD family.</text>
</comment>
<gene>
    <name evidence="3" type="ORF">PPRIM_AZ9-3.1.T0750059</name>
</gene>
<dbReference type="Pfam" id="PF14913">
    <property type="entry name" value="DPCD"/>
    <property type="match status" value="1"/>
</dbReference>
<evidence type="ECO:0000256" key="2">
    <source>
        <dbReference type="ARBA" id="ARBA00020330"/>
    </source>
</evidence>
<dbReference type="InterPro" id="IPR026224">
    <property type="entry name" value="DPCD"/>
</dbReference>
<dbReference type="Proteomes" id="UP000688137">
    <property type="component" value="Unassembled WGS sequence"/>
</dbReference>
<reference evidence="3" key="1">
    <citation type="submission" date="2021-01" db="EMBL/GenBank/DDBJ databases">
        <authorList>
            <consortium name="Genoscope - CEA"/>
            <person name="William W."/>
        </authorList>
    </citation>
    <scope>NUCLEOTIDE SEQUENCE</scope>
</reference>
<comment type="caution">
    <text evidence="3">The sequence shown here is derived from an EMBL/GenBank/DDBJ whole genome shotgun (WGS) entry which is preliminary data.</text>
</comment>
<keyword evidence="4" id="KW-1185">Reference proteome</keyword>
<proteinExistence type="inferred from homology"/>
<organism evidence="3 4">
    <name type="scientific">Paramecium primaurelia</name>
    <dbReference type="NCBI Taxonomy" id="5886"/>
    <lineage>
        <taxon>Eukaryota</taxon>
        <taxon>Sar</taxon>
        <taxon>Alveolata</taxon>
        <taxon>Ciliophora</taxon>
        <taxon>Intramacronucleata</taxon>
        <taxon>Oligohymenophorea</taxon>
        <taxon>Peniculida</taxon>
        <taxon>Parameciidae</taxon>
        <taxon>Paramecium</taxon>
    </lineage>
</organism>
<dbReference type="PANTHER" id="PTHR31921:SF1">
    <property type="entry name" value="PROTEIN DPCD"/>
    <property type="match status" value="1"/>
</dbReference>
<dbReference type="PANTHER" id="PTHR31921">
    <property type="entry name" value="PROTEIN DPCD"/>
    <property type="match status" value="1"/>
</dbReference>
<dbReference type="OMA" id="PILCEME"/>